<feature type="transmembrane region" description="Helical" evidence="6">
    <location>
        <begin position="6"/>
        <end position="27"/>
    </location>
</feature>
<keyword evidence="8" id="KW-1185">Reference proteome</keyword>
<keyword evidence="5 6" id="KW-0472">Membrane</keyword>
<feature type="transmembrane region" description="Helical" evidence="6">
    <location>
        <begin position="97"/>
        <end position="118"/>
    </location>
</feature>
<dbReference type="Proteomes" id="UP000183104">
    <property type="component" value="Unassembled WGS sequence"/>
</dbReference>
<comment type="subcellular location">
    <subcellularLocation>
        <location evidence="1">Membrane</location>
        <topology evidence="1">Multi-pass membrane protein</topology>
    </subcellularLocation>
</comment>
<organism evidence="7 8">
    <name type="scientific">Thiohalorhabdus denitrificans</name>
    <dbReference type="NCBI Taxonomy" id="381306"/>
    <lineage>
        <taxon>Bacteria</taxon>
        <taxon>Pseudomonadati</taxon>
        <taxon>Pseudomonadota</taxon>
        <taxon>Gammaproteobacteria</taxon>
        <taxon>Thiohalorhabdales</taxon>
        <taxon>Thiohalorhabdaceae</taxon>
        <taxon>Thiohalorhabdus</taxon>
    </lineage>
</organism>
<comment type="similarity">
    <text evidence="2">Belongs to the UPF0014 family.</text>
</comment>
<dbReference type="PATRIC" id="fig|381306.5.peg.1663"/>
<accession>A0A0P9EKN2</accession>
<feature type="transmembrane region" description="Helical" evidence="6">
    <location>
        <begin position="130"/>
        <end position="149"/>
    </location>
</feature>
<name>A0A0P9EKN2_9GAMM</name>
<proteinExistence type="inferred from homology"/>
<feature type="transmembrane region" description="Helical" evidence="6">
    <location>
        <begin position="67"/>
        <end position="85"/>
    </location>
</feature>
<evidence type="ECO:0000256" key="5">
    <source>
        <dbReference type="ARBA" id="ARBA00023136"/>
    </source>
</evidence>
<dbReference type="GO" id="GO:0005886">
    <property type="term" value="C:plasma membrane"/>
    <property type="evidence" value="ECO:0007669"/>
    <property type="project" value="TreeGrafter"/>
</dbReference>
<feature type="transmembrane region" description="Helical" evidence="6">
    <location>
        <begin position="224"/>
        <end position="248"/>
    </location>
</feature>
<evidence type="ECO:0000256" key="4">
    <source>
        <dbReference type="ARBA" id="ARBA00022989"/>
    </source>
</evidence>
<protein>
    <submittedName>
        <fullName evidence="7">Putative ABC transport system permease protein</fullName>
    </submittedName>
</protein>
<evidence type="ECO:0000256" key="2">
    <source>
        <dbReference type="ARBA" id="ARBA00005268"/>
    </source>
</evidence>
<dbReference type="PANTHER" id="PTHR30028">
    <property type="entry name" value="UPF0014 INNER MEMBRANE PROTEIN YBBM-RELATED"/>
    <property type="match status" value="1"/>
</dbReference>
<dbReference type="RefSeq" id="WP_054966955.1">
    <property type="nucleotide sequence ID" value="NZ_FMUN01000001.1"/>
</dbReference>
<dbReference type="OrthoDB" id="9791807at2"/>
<dbReference type="InterPro" id="IPR005226">
    <property type="entry name" value="UPF0014_fam"/>
</dbReference>
<dbReference type="Pfam" id="PF03649">
    <property type="entry name" value="UPF0014"/>
    <property type="match status" value="1"/>
</dbReference>
<feature type="transmembrane region" description="Helical" evidence="6">
    <location>
        <begin position="184"/>
        <end position="204"/>
    </location>
</feature>
<evidence type="ECO:0000256" key="3">
    <source>
        <dbReference type="ARBA" id="ARBA00022692"/>
    </source>
</evidence>
<dbReference type="EMBL" id="FMUN01000001">
    <property type="protein sequence ID" value="SCX77111.1"/>
    <property type="molecule type" value="Genomic_DNA"/>
</dbReference>
<dbReference type="PANTHER" id="PTHR30028:SF0">
    <property type="entry name" value="PROTEIN ALUMINUM SENSITIVE 3"/>
    <property type="match status" value="1"/>
</dbReference>
<dbReference type="AlphaFoldDB" id="A0A0P9EKN2"/>
<feature type="transmembrane region" description="Helical" evidence="6">
    <location>
        <begin position="39"/>
        <end position="61"/>
    </location>
</feature>
<keyword evidence="4 6" id="KW-1133">Transmembrane helix</keyword>
<evidence type="ECO:0000313" key="7">
    <source>
        <dbReference type="EMBL" id="SCX77111.1"/>
    </source>
</evidence>
<evidence type="ECO:0000313" key="8">
    <source>
        <dbReference type="Proteomes" id="UP000183104"/>
    </source>
</evidence>
<reference evidence="8" key="1">
    <citation type="submission" date="2016-10" db="EMBL/GenBank/DDBJ databases">
        <authorList>
            <person name="Varghese N."/>
        </authorList>
    </citation>
    <scope>NUCLEOTIDE SEQUENCE [LARGE SCALE GENOMIC DNA]</scope>
    <source>
        <strain evidence="8">HL 19</strain>
    </source>
</reference>
<gene>
    <name evidence="7" type="ORF">SAMN05661077_0345</name>
</gene>
<keyword evidence="3 6" id="KW-0812">Transmembrane</keyword>
<evidence type="ECO:0000256" key="1">
    <source>
        <dbReference type="ARBA" id="ARBA00004141"/>
    </source>
</evidence>
<sequence length="270" mass="28392">MTPEGPIALSATDLAVAAALILLNGGISLAMSLGMGRSIFIAAGRMVVQLLAVGMILEWVFGLRHPSAVVGLGLLMAVLAGREAVARQRYRFSGIYPLGWGVMVGSSFLVTAVALFGIVSVDPWFQPQYAIPLLGMVLGNTLNGIALGMDRVLTGLRREQGYIELLLALGATRREAVRDLARDAVRVGITPIINGMSVAGIVSLPGMMTGQILSGTAPVEAVKYQIMIFFLIAAGTALGTVGAVLGSLRRLVDGRGRVRSGLLVERPRSR</sequence>
<evidence type="ECO:0000256" key="6">
    <source>
        <dbReference type="SAM" id="Phobius"/>
    </source>
</evidence>